<evidence type="ECO:0000313" key="6">
    <source>
        <dbReference type="Proteomes" id="UP000315440"/>
    </source>
</evidence>
<dbReference type="AlphaFoldDB" id="A0A5C5ZJ75"/>
<feature type="chain" id="PRO_5022885082" evidence="3">
    <location>
        <begin position="25"/>
        <end position="444"/>
    </location>
</feature>
<dbReference type="InterPro" id="IPR009003">
    <property type="entry name" value="Peptidase_S1_PA"/>
</dbReference>
<keyword evidence="5" id="KW-0645">Protease</keyword>
<dbReference type="Gene3D" id="2.40.10.10">
    <property type="entry name" value="Trypsin-like serine proteases"/>
    <property type="match status" value="2"/>
</dbReference>
<keyword evidence="6" id="KW-1185">Reference proteome</keyword>
<dbReference type="PROSITE" id="PS50106">
    <property type="entry name" value="PDZ"/>
    <property type="match status" value="1"/>
</dbReference>
<dbReference type="Gene3D" id="2.30.42.10">
    <property type="match status" value="1"/>
</dbReference>
<gene>
    <name evidence="5" type="primary">hhoB_3</name>
    <name evidence="5" type="ORF">Mal64_29630</name>
</gene>
<dbReference type="SMART" id="SM00228">
    <property type="entry name" value="PDZ"/>
    <property type="match status" value="1"/>
</dbReference>
<dbReference type="InterPro" id="IPR036034">
    <property type="entry name" value="PDZ_sf"/>
</dbReference>
<dbReference type="Pfam" id="PF13180">
    <property type="entry name" value="PDZ_2"/>
    <property type="match status" value="1"/>
</dbReference>
<dbReference type="InterPro" id="IPR043504">
    <property type="entry name" value="Peptidase_S1_PA_chymotrypsin"/>
</dbReference>
<feature type="signal peptide" evidence="3">
    <location>
        <begin position="1"/>
        <end position="24"/>
    </location>
</feature>
<name>A0A5C5ZJ75_9BACT</name>
<evidence type="ECO:0000259" key="4">
    <source>
        <dbReference type="PROSITE" id="PS50106"/>
    </source>
</evidence>
<dbReference type="SUPFAM" id="SSF50494">
    <property type="entry name" value="Trypsin-like serine proteases"/>
    <property type="match status" value="1"/>
</dbReference>
<dbReference type="SUPFAM" id="SSF50156">
    <property type="entry name" value="PDZ domain-like"/>
    <property type="match status" value="1"/>
</dbReference>
<evidence type="ECO:0000256" key="2">
    <source>
        <dbReference type="SAM" id="MobiDB-lite"/>
    </source>
</evidence>
<sequence precursor="true">MTLTSRTKNLLALCAAFAMAVAFVAVPVERCPAQTVEAAESESPEAEALEAAEESAPTQPSEDVEPAGDGSPEGAADDGAASGEEVDGVQESTEEKGTEEGVPPALSFGSLGDAIQGALERVWVPRSRLTSGPHVRSAFEETVAEASKATVGVYGSGRRVALGGVVGPDGWVLTKASRLSGPLTCKLRDGRELDARVVGVDREWDLAVIKIDAKGLDTLDLSSPVSSRSDSELLPGDWVATVGSGRAPVAVGVVSVAPRPIRHQRGVLGVRMDLGDGQSGARIVEVYKGTGADEAGVESGDLIVAIEGVEIASNEQLSSEVQRFNPGDQIAVALVREGRRLVVYATLSERFTPGPNNRSQLQNEMGGKLSRRRHGFPTAMQHDTVLRPIDCGGPLVDLDGRVVGFNLARSGRTESYAAPVDVVRDRLFDLMSGRLAPTPRDQPN</sequence>
<feature type="region of interest" description="Disordered" evidence="2">
    <location>
        <begin position="36"/>
        <end position="109"/>
    </location>
</feature>
<reference evidence="5 6" key="1">
    <citation type="submission" date="2019-02" db="EMBL/GenBank/DDBJ databases">
        <title>Deep-cultivation of Planctomycetes and their phenomic and genomic characterization uncovers novel biology.</title>
        <authorList>
            <person name="Wiegand S."/>
            <person name="Jogler M."/>
            <person name="Boedeker C."/>
            <person name="Pinto D."/>
            <person name="Vollmers J."/>
            <person name="Rivas-Marin E."/>
            <person name="Kohn T."/>
            <person name="Peeters S.H."/>
            <person name="Heuer A."/>
            <person name="Rast P."/>
            <person name="Oberbeckmann S."/>
            <person name="Bunk B."/>
            <person name="Jeske O."/>
            <person name="Meyerdierks A."/>
            <person name="Storesund J.E."/>
            <person name="Kallscheuer N."/>
            <person name="Luecker S."/>
            <person name="Lage O.M."/>
            <person name="Pohl T."/>
            <person name="Merkel B.J."/>
            <person name="Hornburger P."/>
            <person name="Mueller R.-W."/>
            <person name="Bruemmer F."/>
            <person name="Labrenz M."/>
            <person name="Spormann A.M."/>
            <person name="Op Den Camp H."/>
            <person name="Overmann J."/>
            <person name="Amann R."/>
            <person name="Jetten M.S.M."/>
            <person name="Mascher T."/>
            <person name="Medema M.H."/>
            <person name="Devos D.P."/>
            <person name="Kaster A.-K."/>
            <person name="Ovreas L."/>
            <person name="Rohde M."/>
            <person name="Galperin M.Y."/>
            <person name="Jogler C."/>
        </authorList>
    </citation>
    <scope>NUCLEOTIDE SEQUENCE [LARGE SCALE GENOMIC DNA]</scope>
    <source>
        <strain evidence="5 6">Mal64</strain>
    </source>
</reference>
<protein>
    <submittedName>
        <fullName evidence="5">Putative serine protease HhoB</fullName>
    </submittedName>
</protein>
<evidence type="ECO:0000256" key="1">
    <source>
        <dbReference type="ARBA" id="ARBA00010541"/>
    </source>
</evidence>
<dbReference type="PANTHER" id="PTHR22939">
    <property type="entry name" value="SERINE PROTEASE FAMILY S1C HTRA-RELATED"/>
    <property type="match status" value="1"/>
</dbReference>
<feature type="compositionally biased region" description="Low complexity" evidence="2">
    <location>
        <begin position="67"/>
        <end position="83"/>
    </location>
</feature>
<dbReference type="Proteomes" id="UP000315440">
    <property type="component" value="Unassembled WGS sequence"/>
</dbReference>
<evidence type="ECO:0000256" key="3">
    <source>
        <dbReference type="SAM" id="SignalP"/>
    </source>
</evidence>
<proteinExistence type="inferred from homology"/>
<dbReference type="GO" id="GO:0006508">
    <property type="term" value="P:proteolysis"/>
    <property type="evidence" value="ECO:0007669"/>
    <property type="project" value="UniProtKB-KW"/>
</dbReference>
<evidence type="ECO:0000313" key="5">
    <source>
        <dbReference type="EMBL" id="TWT87424.1"/>
    </source>
</evidence>
<keyword evidence="3" id="KW-0732">Signal</keyword>
<dbReference type="GO" id="GO:0008233">
    <property type="term" value="F:peptidase activity"/>
    <property type="evidence" value="ECO:0007669"/>
    <property type="project" value="UniProtKB-KW"/>
</dbReference>
<keyword evidence="5" id="KW-0378">Hydrolase</keyword>
<dbReference type="EMBL" id="SJPQ01000003">
    <property type="protein sequence ID" value="TWT87424.1"/>
    <property type="molecule type" value="Genomic_DNA"/>
</dbReference>
<dbReference type="PANTHER" id="PTHR22939:SF129">
    <property type="entry name" value="SERINE PROTEASE HTRA2, MITOCHONDRIAL"/>
    <property type="match status" value="1"/>
</dbReference>
<feature type="compositionally biased region" description="Acidic residues" evidence="2">
    <location>
        <begin position="39"/>
        <end position="53"/>
    </location>
</feature>
<feature type="domain" description="PDZ" evidence="4">
    <location>
        <begin position="262"/>
        <end position="336"/>
    </location>
</feature>
<dbReference type="InterPro" id="IPR001478">
    <property type="entry name" value="PDZ"/>
</dbReference>
<comment type="similarity">
    <text evidence="1">Belongs to the peptidase S1C family.</text>
</comment>
<organism evidence="5 6">
    <name type="scientific">Pseudobythopirellula maris</name>
    <dbReference type="NCBI Taxonomy" id="2527991"/>
    <lineage>
        <taxon>Bacteria</taxon>
        <taxon>Pseudomonadati</taxon>
        <taxon>Planctomycetota</taxon>
        <taxon>Planctomycetia</taxon>
        <taxon>Pirellulales</taxon>
        <taxon>Lacipirellulaceae</taxon>
        <taxon>Pseudobythopirellula</taxon>
    </lineage>
</organism>
<comment type="caution">
    <text evidence="5">The sequence shown here is derived from an EMBL/GenBank/DDBJ whole genome shotgun (WGS) entry which is preliminary data.</text>
</comment>
<accession>A0A5C5ZJ75</accession>